<dbReference type="InterPro" id="IPR044878">
    <property type="entry name" value="UbiA_sf"/>
</dbReference>
<dbReference type="Pfam" id="PF01040">
    <property type="entry name" value="UbiA"/>
    <property type="match status" value="1"/>
</dbReference>
<dbReference type="PANTHER" id="PTHR42723:SF1">
    <property type="entry name" value="CHLOROPHYLL SYNTHASE, CHLOROPLASTIC"/>
    <property type="match status" value="1"/>
</dbReference>
<evidence type="ECO:0000256" key="5">
    <source>
        <dbReference type="SAM" id="Phobius"/>
    </source>
</evidence>
<keyword evidence="4 5" id="KW-0472">Membrane</keyword>
<dbReference type="Gene3D" id="1.20.120.1780">
    <property type="entry name" value="UbiA prenyltransferase"/>
    <property type="match status" value="1"/>
</dbReference>
<accession>A0A1J5SXP8</accession>
<feature type="transmembrane region" description="Helical" evidence="5">
    <location>
        <begin position="104"/>
        <end position="124"/>
    </location>
</feature>
<comment type="subcellular location">
    <subcellularLocation>
        <location evidence="1">Membrane</location>
        <topology evidence="1">Multi-pass membrane protein</topology>
    </subcellularLocation>
</comment>
<keyword evidence="6" id="KW-0808">Transferase</keyword>
<dbReference type="GO" id="GO:0016765">
    <property type="term" value="F:transferase activity, transferring alkyl or aryl (other than methyl) groups"/>
    <property type="evidence" value="ECO:0007669"/>
    <property type="project" value="InterPro"/>
</dbReference>
<feature type="transmembrane region" description="Helical" evidence="5">
    <location>
        <begin position="54"/>
        <end position="72"/>
    </location>
</feature>
<organism evidence="6">
    <name type="scientific">mine drainage metagenome</name>
    <dbReference type="NCBI Taxonomy" id="410659"/>
    <lineage>
        <taxon>unclassified sequences</taxon>
        <taxon>metagenomes</taxon>
        <taxon>ecological metagenomes</taxon>
    </lineage>
</organism>
<comment type="caution">
    <text evidence="6">The sequence shown here is derived from an EMBL/GenBank/DDBJ whole genome shotgun (WGS) entry which is preliminary data.</text>
</comment>
<feature type="transmembrane region" description="Helical" evidence="5">
    <location>
        <begin position="249"/>
        <end position="273"/>
    </location>
</feature>
<evidence type="ECO:0000256" key="1">
    <source>
        <dbReference type="ARBA" id="ARBA00004141"/>
    </source>
</evidence>
<dbReference type="AlphaFoldDB" id="A0A1J5SXP8"/>
<feature type="transmembrane region" description="Helical" evidence="5">
    <location>
        <begin position="144"/>
        <end position="165"/>
    </location>
</feature>
<feature type="transmembrane region" description="Helical" evidence="5">
    <location>
        <begin position="218"/>
        <end position="237"/>
    </location>
</feature>
<name>A0A1J5SXP8_9ZZZZ</name>
<sequence length="274" mass="31894">MRYQNEQQQFFLLVAASVCIAAAGYIINDYFDLNIDQINKPDKVVVNSIISRRWVILWHLLLSLAGLILTIAALPHKFYLPLIMANTISIFLLLLYSSTLKKRLLIGNVLISLLTAWVIAVIFFSKMNESFLQGKGDEILHVRFFRLTVLYAGFAFIISLIREVIKDMEDIEGDRKYECRTMPIVWGLNASKVFVAVWLSVLITILFILQLYVWQFDWWFSILYCTVLIIIPLIWVFKKLFTATSSKDFHQLSTAVKMIMFTGILSMFFFLFYH</sequence>
<evidence type="ECO:0000256" key="3">
    <source>
        <dbReference type="ARBA" id="ARBA00022989"/>
    </source>
</evidence>
<dbReference type="InterPro" id="IPR000537">
    <property type="entry name" value="UbiA_prenyltransferase"/>
</dbReference>
<evidence type="ECO:0000313" key="6">
    <source>
        <dbReference type="EMBL" id="OIR13305.1"/>
    </source>
</evidence>
<reference evidence="6" key="1">
    <citation type="submission" date="2016-10" db="EMBL/GenBank/DDBJ databases">
        <title>Sequence of Gallionella enrichment culture.</title>
        <authorList>
            <person name="Poehlein A."/>
            <person name="Muehling M."/>
            <person name="Daniel R."/>
        </authorList>
    </citation>
    <scope>NUCLEOTIDE SEQUENCE</scope>
</reference>
<proteinExistence type="predicted"/>
<dbReference type="Gene3D" id="1.10.357.140">
    <property type="entry name" value="UbiA prenyltransferase"/>
    <property type="match status" value="1"/>
</dbReference>
<dbReference type="CDD" id="cd13961">
    <property type="entry name" value="PT_UbiA_DGGGPS"/>
    <property type="match status" value="1"/>
</dbReference>
<dbReference type="PANTHER" id="PTHR42723">
    <property type="entry name" value="CHLOROPHYLL SYNTHASE"/>
    <property type="match status" value="1"/>
</dbReference>
<evidence type="ECO:0000256" key="4">
    <source>
        <dbReference type="ARBA" id="ARBA00023136"/>
    </source>
</evidence>
<keyword evidence="2 5" id="KW-0812">Transmembrane</keyword>
<dbReference type="GO" id="GO:0016020">
    <property type="term" value="C:membrane"/>
    <property type="evidence" value="ECO:0007669"/>
    <property type="project" value="UniProtKB-SubCell"/>
</dbReference>
<evidence type="ECO:0000256" key="2">
    <source>
        <dbReference type="ARBA" id="ARBA00022692"/>
    </source>
</evidence>
<gene>
    <name evidence="6" type="ORF">GALL_56900</name>
</gene>
<feature type="transmembrane region" description="Helical" evidence="5">
    <location>
        <begin position="186"/>
        <end position="212"/>
    </location>
</feature>
<dbReference type="InterPro" id="IPR050475">
    <property type="entry name" value="Prenyltransferase_related"/>
</dbReference>
<feature type="transmembrane region" description="Helical" evidence="5">
    <location>
        <begin position="12"/>
        <end position="33"/>
    </location>
</feature>
<dbReference type="EMBL" id="MLJW01000015">
    <property type="protein sequence ID" value="OIR13305.1"/>
    <property type="molecule type" value="Genomic_DNA"/>
</dbReference>
<keyword evidence="3 5" id="KW-1133">Transmembrane helix</keyword>
<protein>
    <submittedName>
        <fullName evidence="6">Prenyltransferase</fullName>
    </submittedName>
</protein>
<feature type="transmembrane region" description="Helical" evidence="5">
    <location>
        <begin position="78"/>
        <end position="97"/>
    </location>
</feature>